<evidence type="ECO:0000256" key="2">
    <source>
        <dbReference type="SAM" id="Phobius"/>
    </source>
</evidence>
<name>A0ABT0ZHG2_9ACTN</name>
<evidence type="ECO:0000259" key="4">
    <source>
        <dbReference type="Pfam" id="PF13845"/>
    </source>
</evidence>
<gene>
    <name evidence="5" type="ORF">NGF19_19880</name>
</gene>
<feature type="domain" description="DUF4190" evidence="3">
    <location>
        <begin position="58"/>
        <end position="114"/>
    </location>
</feature>
<evidence type="ECO:0000313" key="6">
    <source>
        <dbReference type="Proteomes" id="UP001523219"/>
    </source>
</evidence>
<feature type="compositionally biased region" description="Pro residues" evidence="1">
    <location>
        <begin position="1"/>
        <end position="18"/>
    </location>
</feature>
<evidence type="ECO:0000256" key="1">
    <source>
        <dbReference type="SAM" id="MobiDB-lite"/>
    </source>
</evidence>
<evidence type="ECO:0000259" key="3">
    <source>
        <dbReference type="Pfam" id="PF13828"/>
    </source>
</evidence>
<reference evidence="5 6" key="1">
    <citation type="submission" date="2022-05" db="EMBL/GenBank/DDBJ databases">
        <title>Streptomyces sp. nov. RY43-2 isolated from soil of a peat swamp forest.</title>
        <authorList>
            <person name="Kanchanasin P."/>
            <person name="Tanasupawat S."/>
            <person name="Phongsopitanun W."/>
        </authorList>
    </citation>
    <scope>NUCLEOTIDE SEQUENCE [LARGE SCALE GENOMIC DNA]</scope>
    <source>
        <strain evidence="5 6">RY43-2</strain>
    </source>
</reference>
<dbReference type="Proteomes" id="UP001523219">
    <property type="component" value="Unassembled WGS sequence"/>
</dbReference>
<feature type="region of interest" description="Disordered" evidence="1">
    <location>
        <begin position="370"/>
        <end position="399"/>
    </location>
</feature>
<organism evidence="5 6">
    <name type="scientific">Streptomyces macrolidinus</name>
    <dbReference type="NCBI Taxonomy" id="2952607"/>
    <lineage>
        <taxon>Bacteria</taxon>
        <taxon>Bacillati</taxon>
        <taxon>Actinomycetota</taxon>
        <taxon>Actinomycetes</taxon>
        <taxon>Kitasatosporales</taxon>
        <taxon>Streptomycetaceae</taxon>
        <taxon>Streptomyces</taxon>
    </lineage>
</organism>
<feature type="region of interest" description="Disordered" evidence="1">
    <location>
        <begin position="1"/>
        <end position="26"/>
    </location>
</feature>
<keyword evidence="6" id="KW-1185">Reference proteome</keyword>
<comment type="caution">
    <text evidence="5">The sequence shown here is derived from an EMBL/GenBank/DDBJ whole genome shotgun (WGS) entry which is preliminary data.</text>
</comment>
<dbReference type="Pfam" id="PF13828">
    <property type="entry name" value="DUF4190"/>
    <property type="match status" value="1"/>
</dbReference>
<dbReference type="InterPro" id="IPR025241">
    <property type="entry name" value="DUF4190"/>
</dbReference>
<evidence type="ECO:0000313" key="5">
    <source>
        <dbReference type="EMBL" id="MCN9243033.1"/>
    </source>
</evidence>
<keyword evidence="2" id="KW-0472">Membrane</keyword>
<keyword evidence="2" id="KW-1133">Transmembrane helix</keyword>
<feature type="domain" description="Septum formation-related" evidence="4">
    <location>
        <begin position="142"/>
        <end position="245"/>
    </location>
</feature>
<dbReference type="RefSeq" id="WP_252426404.1">
    <property type="nucleotide sequence ID" value="NZ_JAMWMR010000018.1"/>
</dbReference>
<sequence length="399" mass="43301">MAIPPPPGPQQPQDPPPQGAYGQPYGQPYGPPYGNGLPYQPWGQGYAPYHRPAPVNGLAVAALVLGIMCFLPAVGLILGLIALAQIKRRGERGRGLAIGGIATSSLGLALLVLFFATGSASEFWEGVKDGARDSVTFSVKKGECFDVPGGSLEGEPYDVRTVSCSGRHQAEVFADYELTGTRYPGTATLTEIAEEKCFTLQSAYAMDFWAIPDYVDVYYFTPTRESWRFGDRDINCMFGHTDAKSRLTGSLRRDATTLAGDQLAYLQADVLLYDALNTVPDTADVEDDLPGHRAWAERVAAALTEQTRNLRTHEWQDDADKPVADQTKALERAREEWRKAAEATDADAFYTHYDEGSALLEGREAVTARKALGLATTPPSHDSDDSEGSGGDTRSEERV</sequence>
<dbReference type="EMBL" id="JAMWMR010000018">
    <property type="protein sequence ID" value="MCN9243033.1"/>
    <property type="molecule type" value="Genomic_DNA"/>
</dbReference>
<protein>
    <submittedName>
        <fullName evidence="5">DUF4190 domain-containing protein</fullName>
    </submittedName>
</protein>
<dbReference type="InterPro" id="IPR026004">
    <property type="entry name" value="Septum_form"/>
</dbReference>
<accession>A0ABT0ZHG2</accession>
<feature type="transmembrane region" description="Helical" evidence="2">
    <location>
        <begin position="96"/>
        <end position="116"/>
    </location>
</feature>
<proteinExistence type="predicted"/>
<dbReference type="Pfam" id="PF13845">
    <property type="entry name" value="Septum_form"/>
    <property type="match status" value="1"/>
</dbReference>
<feature type="transmembrane region" description="Helical" evidence="2">
    <location>
        <begin position="58"/>
        <end position="84"/>
    </location>
</feature>
<keyword evidence="2" id="KW-0812">Transmembrane</keyword>